<feature type="region of interest" description="Disordered" evidence="1">
    <location>
        <begin position="1"/>
        <end position="81"/>
    </location>
</feature>
<dbReference type="Pfam" id="PF00075">
    <property type="entry name" value="RNase_H"/>
    <property type="match status" value="1"/>
</dbReference>
<dbReference type="InterPro" id="IPR012337">
    <property type="entry name" value="RNaseH-like_sf"/>
</dbReference>
<protein>
    <submittedName>
        <fullName evidence="5">Uncharacterized protein LOC112459941</fullName>
    </submittedName>
</protein>
<dbReference type="GeneID" id="112459941"/>
<dbReference type="OrthoDB" id="7701067at2759"/>
<dbReference type="PROSITE" id="PS50879">
    <property type="entry name" value="RNASE_H_1"/>
    <property type="match status" value="1"/>
</dbReference>
<keyword evidence="4" id="KW-1185">Reference proteome</keyword>
<feature type="compositionally biased region" description="Basic and acidic residues" evidence="1">
    <location>
        <begin position="66"/>
        <end position="81"/>
    </location>
</feature>
<dbReference type="CDD" id="cd09276">
    <property type="entry name" value="Rnase_HI_RT_non_LTR"/>
    <property type="match status" value="1"/>
</dbReference>
<dbReference type="PROSITE" id="PS50878">
    <property type="entry name" value="RT_POL"/>
    <property type="match status" value="1"/>
</dbReference>
<feature type="compositionally biased region" description="Polar residues" evidence="1">
    <location>
        <begin position="55"/>
        <end position="65"/>
    </location>
</feature>
<sequence>MAHKNISFHSAKRVVEGDGPSPPLDRNKFLSPTSWPDLPSSAGPALYSEALRAEPSQSAKTTVPQSRDKRERISRNIHNDKRSSYEASRNFYKSFDLRAGKITKEKHGIMNTARFGVGRGNLPDDEAESSPREDHRILEIIESILLLLRRTPGAREMLMRALAESDARDGPGRGLPPFHNDGGVGESDCRVLPRGYKSHKNELSKIALEYDIIILTETRCTGRVPVYFPGFKTLHSDNLLGSGGVSISVRSHITFDILPISGALPTDYDDFVRREIDSFLLPNLPSFKLDCEKYYQAFTDSLKGAVHQASGGRRDILRASDSPRKTKRSHRWWNADCDAAIRDRRLAFAEFKRLRNIHTWNNYKRCCAVARKILNQAKRENFEDFCKEINRFTSLSYVWSTIRILKNARKNIEWNKWQTKDREMEIRKTMDTLASLYVGVDPSFGAERACPNEELDAPFLRSELDRAIEMIRRDSAPGMDGMEYKMLRLLPESGRACLLELFNIVWSTGVLPADWSCYQVIFIDKVGREKVRPISLSSCVGKLMERMINERLIWWAEKEEKFSSSQSGFRRGKSCADNLVRITSDIRAALSAGKYTLAAFLDVSAAYDSVEFHIMLDRLVALGCPAGIVNFVRNWLYRRKVRFIVNSGEFVDRFVYRGLPQGAVLSPALYSLLTRALREDLPAGVEIVEFADDIGLYVSGHNRRRNRLLLEQAANIIAQKLKLIGLDLEPKKTVLVEFNRNGYVDKSLSINIQGCDVFNCDGAKFLGVWLDNSLNFHRQVQEVRGKVNRANSVMRYLCGVSRGLEVNTALMLYKSLVRSVSEYGIFIYFPRDSGFRLKLERTQYMGIRTALGYRNSTPNNVLIAEAKVMLLRDRAIMLSRNFITKAIAYNNNGLCLKIQCTLDRENYRRFLLPTYKFSMLSEIWRKLRLRTGIGPRRQFEVFQGPFGAHTFRPSVDLVTGESRKHERYPDEVLVRNVVRKHNLTFPLEIIYTDGSFDESCRSTGASIVISDQDTAYKISLPGSCSSFTAEAFAIKSALQLMILQHEVRKRVIVIMSDCKSALQSIYNNHINVHKNRYVTEARRYIFDLETIYGKTVILLWISAHVGIAGNELADVLAKEASQEEADPSIEVPVGDFRTQDKWESWEATQSSIVGDSSHKGAFYFEHFFDRLATKPWFHKINSERYFVTLINRLRANHFNLGSSLKRKGYVEQERCDCGYEREDLYHVLLTCRKYDDARIAMDKELREAKFFANIDLFRIIESKQWNVLYIIYKFLKSIGKVI</sequence>
<dbReference type="RefSeq" id="XP_024880085.1">
    <property type="nucleotide sequence ID" value="XM_025024317.1"/>
</dbReference>
<dbReference type="InterPro" id="IPR043502">
    <property type="entry name" value="DNA/RNA_pol_sf"/>
</dbReference>
<dbReference type="Proteomes" id="UP000504618">
    <property type="component" value="Unplaced"/>
</dbReference>
<dbReference type="InterPro" id="IPR036397">
    <property type="entry name" value="RNaseH_sf"/>
</dbReference>
<proteinExistence type="predicted"/>
<reference evidence="5" key="1">
    <citation type="submission" date="2025-08" db="UniProtKB">
        <authorList>
            <consortium name="RefSeq"/>
        </authorList>
    </citation>
    <scope>IDENTIFICATION</scope>
    <source>
        <tissue evidence="5">Whole body</tissue>
    </source>
</reference>
<accession>A0A6J1QHG8</accession>
<dbReference type="PANTHER" id="PTHR36688:SF2">
    <property type="entry name" value="ENDONUCLEASE_EXONUCLEASE_PHOSPHATASE DOMAIN-CONTAINING PROTEIN"/>
    <property type="match status" value="1"/>
</dbReference>
<dbReference type="GO" id="GO:0071897">
    <property type="term" value="P:DNA biosynthetic process"/>
    <property type="evidence" value="ECO:0007669"/>
    <property type="project" value="UniProtKB-ARBA"/>
</dbReference>
<evidence type="ECO:0000313" key="5">
    <source>
        <dbReference type="RefSeq" id="XP_024880085.1"/>
    </source>
</evidence>
<evidence type="ECO:0000259" key="3">
    <source>
        <dbReference type="PROSITE" id="PS50879"/>
    </source>
</evidence>
<dbReference type="GO" id="GO:0004523">
    <property type="term" value="F:RNA-DNA hybrid ribonuclease activity"/>
    <property type="evidence" value="ECO:0007669"/>
    <property type="project" value="InterPro"/>
</dbReference>
<dbReference type="GO" id="GO:0042575">
    <property type="term" value="C:DNA polymerase complex"/>
    <property type="evidence" value="ECO:0007669"/>
    <property type="project" value="UniProtKB-ARBA"/>
</dbReference>
<dbReference type="CDD" id="cd01650">
    <property type="entry name" value="RT_nLTR_like"/>
    <property type="match status" value="1"/>
</dbReference>
<dbReference type="SUPFAM" id="SSF53098">
    <property type="entry name" value="Ribonuclease H-like"/>
    <property type="match status" value="1"/>
</dbReference>
<feature type="domain" description="Reverse transcriptase" evidence="2">
    <location>
        <begin position="504"/>
        <end position="770"/>
    </location>
</feature>
<dbReference type="Gene3D" id="3.30.420.10">
    <property type="entry name" value="Ribonuclease H-like superfamily/Ribonuclease H"/>
    <property type="match status" value="1"/>
</dbReference>
<evidence type="ECO:0000259" key="2">
    <source>
        <dbReference type="PROSITE" id="PS50878"/>
    </source>
</evidence>
<dbReference type="GO" id="GO:0003676">
    <property type="term" value="F:nucleic acid binding"/>
    <property type="evidence" value="ECO:0007669"/>
    <property type="project" value="InterPro"/>
</dbReference>
<dbReference type="InterPro" id="IPR052560">
    <property type="entry name" value="RdDP_mobile_element"/>
</dbReference>
<dbReference type="SUPFAM" id="SSF56672">
    <property type="entry name" value="DNA/RNA polymerases"/>
    <property type="match status" value="1"/>
</dbReference>
<evidence type="ECO:0000256" key="1">
    <source>
        <dbReference type="SAM" id="MobiDB-lite"/>
    </source>
</evidence>
<gene>
    <name evidence="5" type="primary">LOC112459941</name>
</gene>
<feature type="domain" description="RNase H type-1" evidence="3">
    <location>
        <begin position="984"/>
        <end position="1122"/>
    </location>
</feature>
<dbReference type="Pfam" id="PF00078">
    <property type="entry name" value="RVT_1"/>
    <property type="match status" value="1"/>
</dbReference>
<organism evidence="4 5">
    <name type="scientific">Temnothorax curvispinosus</name>
    <dbReference type="NCBI Taxonomy" id="300111"/>
    <lineage>
        <taxon>Eukaryota</taxon>
        <taxon>Metazoa</taxon>
        <taxon>Ecdysozoa</taxon>
        <taxon>Arthropoda</taxon>
        <taxon>Hexapoda</taxon>
        <taxon>Insecta</taxon>
        <taxon>Pterygota</taxon>
        <taxon>Neoptera</taxon>
        <taxon>Endopterygota</taxon>
        <taxon>Hymenoptera</taxon>
        <taxon>Apocrita</taxon>
        <taxon>Aculeata</taxon>
        <taxon>Formicoidea</taxon>
        <taxon>Formicidae</taxon>
        <taxon>Myrmicinae</taxon>
        <taxon>Temnothorax</taxon>
    </lineage>
</organism>
<dbReference type="PANTHER" id="PTHR36688">
    <property type="entry name" value="ENDO/EXONUCLEASE/PHOSPHATASE DOMAIN-CONTAINING PROTEIN"/>
    <property type="match status" value="1"/>
</dbReference>
<dbReference type="InterPro" id="IPR000477">
    <property type="entry name" value="RT_dom"/>
</dbReference>
<dbReference type="InterPro" id="IPR002156">
    <property type="entry name" value="RNaseH_domain"/>
</dbReference>
<evidence type="ECO:0000313" key="4">
    <source>
        <dbReference type="Proteomes" id="UP000504618"/>
    </source>
</evidence>
<name>A0A6J1QHG8_9HYME</name>